<dbReference type="Proteomes" id="UP000054538">
    <property type="component" value="Unassembled WGS sequence"/>
</dbReference>
<feature type="non-terminal residue" evidence="1">
    <location>
        <position position="1"/>
    </location>
</feature>
<proteinExistence type="predicted"/>
<dbReference type="EMBL" id="KN826078">
    <property type="protein sequence ID" value="KIK80194.1"/>
    <property type="molecule type" value="Genomic_DNA"/>
</dbReference>
<reference evidence="1 2" key="1">
    <citation type="submission" date="2014-04" db="EMBL/GenBank/DDBJ databases">
        <authorList>
            <consortium name="DOE Joint Genome Institute"/>
            <person name="Kuo A."/>
            <person name="Kohler A."/>
            <person name="Jargeat P."/>
            <person name="Nagy L.G."/>
            <person name="Floudas D."/>
            <person name="Copeland A."/>
            <person name="Barry K.W."/>
            <person name="Cichocki N."/>
            <person name="Veneault-Fourrey C."/>
            <person name="LaButti K."/>
            <person name="Lindquist E.A."/>
            <person name="Lipzen A."/>
            <person name="Lundell T."/>
            <person name="Morin E."/>
            <person name="Murat C."/>
            <person name="Sun H."/>
            <person name="Tunlid A."/>
            <person name="Henrissat B."/>
            <person name="Grigoriev I.V."/>
            <person name="Hibbett D.S."/>
            <person name="Martin F."/>
            <person name="Nordberg H.P."/>
            <person name="Cantor M.N."/>
            <person name="Hua S.X."/>
        </authorList>
    </citation>
    <scope>NUCLEOTIDE SEQUENCE [LARGE SCALE GENOMIC DNA]</scope>
    <source>
        <strain evidence="1 2">Ve08.2h10</strain>
    </source>
</reference>
<dbReference type="AlphaFoldDB" id="A0A0D0DG62"/>
<name>A0A0D0DG62_9AGAM</name>
<organism evidence="1 2">
    <name type="scientific">Paxillus rubicundulus Ve08.2h10</name>
    <dbReference type="NCBI Taxonomy" id="930991"/>
    <lineage>
        <taxon>Eukaryota</taxon>
        <taxon>Fungi</taxon>
        <taxon>Dikarya</taxon>
        <taxon>Basidiomycota</taxon>
        <taxon>Agaricomycotina</taxon>
        <taxon>Agaricomycetes</taxon>
        <taxon>Agaricomycetidae</taxon>
        <taxon>Boletales</taxon>
        <taxon>Paxilineae</taxon>
        <taxon>Paxillaceae</taxon>
        <taxon>Paxillus</taxon>
    </lineage>
</organism>
<evidence type="ECO:0000313" key="1">
    <source>
        <dbReference type="EMBL" id="KIK80194.1"/>
    </source>
</evidence>
<dbReference type="HOGENOM" id="CLU_193952_0_0_1"/>
<accession>A0A0D0DG62</accession>
<protein>
    <submittedName>
        <fullName evidence="1">Unplaced genomic scaffold scaffold_1256, whole genome shotgun sequence</fullName>
    </submittedName>
</protein>
<reference evidence="2" key="2">
    <citation type="submission" date="2015-01" db="EMBL/GenBank/DDBJ databases">
        <title>Evolutionary Origins and Diversification of the Mycorrhizal Mutualists.</title>
        <authorList>
            <consortium name="DOE Joint Genome Institute"/>
            <consortium name="Mycorrhizal Genomics Consortium"/>
            <person name="Kohler A."/>
            <person name="Kuo A."/>
            <person name="Nagy L.G."/>
            <person name="Floudas D."/>
            <person name="Copeland A."/>
            <person name="Barry K.W."/>
            <person name="Cichocki N."/>
            <person name="Veneault-Fourrey C."/>
            <person name="LaButti K."/>
            <person name="Lindquist E.A."/>
            <person name="Lipzen A."/>
            <person name="Lundell T."/>
            <person name="Morin E."/>
            <person name="Murat C."/>
            <person name="Riley R."/>
            <person name="Ohm R."/>
            <person name="Sun H."/>
            <person name="Tunlid A."/>
            <person name="Henrissat B."/>
            <person name="Grigoriev I.V."/>
            <person name="Hibbett D.S."/>
            <person name="Martin F."/>
        </authorList>
    </citation>
    <scope>NUCLEOTIDE SEQUENCE [LARGE SCALE GENOMIC DNA]</scope>
    <source>
        <strain evidence="2">Ve08.2h10</strain>
    </source>
</reference>
<feature type="non-terminal residue" evidence="1">
    <location>
        <position position="72"/>
    </location>
</feature>
<sequence length="72" mass="8412">DNAHCNLQILTRDLLYVMELTQETPNGNFSWMEHILGNLAIILWGRLKQLLLKNSFSTFFSISKKLWTPEFA</sequence>
<gene>
    <name evidence="1" type="ORF">PAXRUDRAFT_112082</name>
</gene>
<dbReference type="InParanoid" id="A0A0D0DG62"/>
<evidence type="ECO:0000313" key="2">
    <source>
        <dbReference type="Proteomes" id="UP000054538"/>
    </source>
</evidence>
<keyword evidence="2" id="KW-1185">Reference proteome</keyword>